<name>A0A537LET9_9BACT</name>
<protein>
    <submittedName>
        <fullName evidence="1">Uncharacterized protein</fullName>
    </submittedName>
</protein>
<organism evidence="1 2">
    <name type="scientific">Candidatus Segetimicrobium genomatis</name>
    <dbReference type="NCBI Taxonomy" id="2569760"/>
    <lineage>
        <taxon>Bacteria</taxon>
        <taxon>Bacillati</taxon>
        <taxon>Candidatus Sysuimicrobiota</taxon>
        <taxon>Candidatus Sysuimicrobiia</taxon>
        <taxon>Candidatus Sysuimicrobiales</taxon>
        <taxon>Candidatus Segetimicrobiaceae</taxon>
        <taxon>Candidatus Segetimicrobium</taxon>
    </lineage>
</organism>
<dbReference type="Proteomes" id="UP000319353">
    <property type="component" value="Unassembled WGS sequence"/>
</dbReference>
<dbReference type="AlphaFoldDB" id="A0A537LET9"/>
<evidence type="ECO:0000313" key="2">
    <source>
        <dbReference type="Proteomes" id="UP000319353"/>
    </source>
</evidence>
<gene>
    <name evidence="1" type="ORF">E6H01_01335</name>
</gene>
<sequence>MAFGTLVLPATFVPASAQPGTVLAVTDLVDDGADGSLIHASRLSTYLEQKLQALAGDHLQVVAGEQVRAAMRAQGIAPQGFLTRAAATTLAAAVGASQIVTGRWSTLALAPQPDEPAGVSPRGNEHRATAILEMWVMDGTSGAVLLQAAYTGRAWGAGGRIVLLDAAREALDRAANAIAQL</sequence>
<dbReference type="EMBL" id="VBAL01000012">
    <property type="protein sequence ID" value="TMJ06539.1"/>
    <property type="molecule type" value="Genomic_DNA"/>
</dbReference>
<proteinExistence type="predicted"/>
<comment type="caution">
    <text evidence="1">The sequence shown here is derived from an EMBL/GenBank/DDBJ whole genome shotgun (WGS) entry which is preliminary data.</text>
</comment>
<reference evidence="1 2" key="1">
    <citation type="journal article" date="2019" name="Nat. Microbiol.">
        <title>Mediterranean grassland soil C-N compound turnover is dependent on rainfall and depth, and is mediated by genomically divergent microorganisms.</title>
        <authorList>
            <person name="Diamond S."/>
            <person name="Andeer P.F."/>
            <person name="Li Z."/>
            <person name="Crits-Christoph A."/>
            <person name="Burstein D."/>
            <person name="Anantharaman K."/>
            <person name="Lane K.R."/>
            <person name="Thomas B.C."/>
            <person name="Pan C."/>
            <person name="Northen T.R."/>
            <person name="Banfield J.F."/>
        </authorList>
    </citation>
    <scope>NUCLEOTIDE SEQUENCE [LARGE SCALE GENOMIC DNA]</scope>
    <source>
        <strain evidence="1">NP_4</strain>
    </source>
</reference>
<accession>A0A537LET9</accession>
<evidence type="ECO:0000313" key="1">
    <source>
        <dbReference type="EMBL" id="TMJ06539.1"/>
    </source>
</evidence>